<dbReference type="eggNOG" id="ENOG502R7VM">
    <property type="taxonomic scope" value="Eukaryota"/>
</dbReference>
<dbReference type="AlphaFoldDB" id="A0A0E0KP06"/>
<sequence>MEGEEESESWPQLPPPSPAIVVLSDEDLLGEILLRLESHDHLVAAAIVCKHWLHVASGKLFLRRFRVTHPPRLLGFCIDDGDVGRPQFKALPQHPGIAAAAAHRAKHRFFGAYSYLADYHRPSIADCRDGRFIVEAPDRARRRGINTPYRYTVLRPPHPRESVQLLPPPLPLPPSSTREHVVERVFLPEDGAGGDHRITLVYVLVVERRVTARVHVLESGGAWGAPTTAETQLPAPAEAPSCDESVENVLPPINGEVYVVTTSGHTLGLRMGRTSFSVVKLPDAARSSTNFRLSWSHGDDDDVTRGRLCLVHGDGTRLSVWHRKTTAMDGGAAVGWEMTNTFCVREACERIEWLPDGWWTGRVTVIAVGDNAEFALLDLEKVGIVIYIHMQWRTVKKVYERKVADAGGGDGRPPVRVFPLTTVWPPTFPALNKPEQNCFERSVDVSSPDGLVGAVVMSCHAGWSETSPSCARAGNDDDDAAGAGAVLPGSSWAGWFDHMAAMVAELAGWARQPRSPRSCRWSCV</sequence>
<dbReference type="EnsemblPlants" id="OPUNC04G06230.1">
    <property type="protein sequence ID" value="OPUNC04G06230.1"/>
    <property type="gene ID" value="OPUNC04G06230"/>
</dbReference>
<dbReference type="SUPFAM" id="SSF81383">
    <property type="entry name" value="F-box domain"/>
    <property type="match status" value="1"/>
</dbReference>
<protein>
    <recommendedName>
        <fullName evidence="1">F-box protein AT5G49610-like beta-propeller domain-containing protein</fullName>
    </recommendedName>
</protein>
<evidence type="ECO:0000313" key="2">
    <source>
        <dbReference type="EnsemblPlants" id="OPUNC04G06230.1"/>
    </source>
</evidence>
<dbReference type="OMA" id="ANFRMAC"/>
<evidence type="ECO:0000259" key="1">
    <source>
        <dbReference type="Pfam" id="PF23635"/>
    </source>
</evidence>
<dbReference type="InterPro" id="IPR056594">
    <property type="entry name" value="AT5G49610-like_b-prop"/>
</dbReference>
<dbReference type="PANTHER" id="PTHR33207">
    <property type="entry name" value="F-BOX DOMAIN CONTAINING PROTEIN-RELATED"/>
    <property type="match status" value="1"/>
</dbReference>
<dbReference type="Gramene" id="OPUNC04G06230.1">
    <property type="protein sequence ID" value="OPUNC04G06230.1"/>
    <property type="gene ID" value="OPUNC04G06230"/>
</dbReference>
<organism evidence="2">
    <name type="scientific">Oryza punctata</name>
    <name type="common">Red rice</name>
    <dbReference type="NCBI Taxonomy" id="4537"/>
    <lineage>
        <taxon>Eukaryota</taxon>
        <taxon>Viridiplantae</taxon>
        <taxon>Streptophyta</taxon>
        <taxon>Embryophyta</taxon>
        <taxon>Tracheophyta</taxon>
        <taxon>Spermatophyta</taxon>
        <taxon>Magnoliopsida</taxon>
        <taxon>Liliopsida</taxon>
        <taxon>Poales</taxon>
        <taxon>Poaceae</taxon>
        <taxon>BOP clade</taxon>
        <taxon>Oryzoideae</taxon>
        <taxon>Oryzeae</taxon>
        <taxon>Oryzinae</taxon>
        <taxon>Oryza</taxon>
    </lineage>
</organism>
<keyword evidence="3" id="KW-1185">Reference proteome</keyword>
<reference evidence="2" key="1">
    <citation type="submission" date="2015-04" db="UniProtKB">
        <authorList>
            <consortium name="EnsemblPlants"/>
        </authorList>
    </citation>
    <scope>IDENTIFICATION</scope>
</reference>
<dbReference type="Pfam" id="PF23635">
    <property type="entry name" value="Beta-prop_AT5G49610-like"/>
    <property type="match status" value="1"/>
</dbReference>
<evidence type="ECO:0000313" key="3">
    <source>
        <dbReference type="Proteomes" id="UP000026962"/>
    </source>
</evidence>
<dbReference type="InterPro" id="IPR036047">
    <property type="entry name" value="F-box-like_dom_sf"/>
</dbReference>
<feature type="domain" description="F-box protein AT5G49610-like beta-propeller" evidence="1">
    <location>
        <begin position="123"/>
        <end position="428"/>
    </location>
</feature>
<dbReference type="HOGENOM" id="CLU_037069_1_0_1"/>
<name>A0A0E0KP06_ORYPU</name>
<dbReference type="Proteomes" id="UP000026962">
    <property type="component" value="Chromosome 4"/>
</dbReference>
<reference evidence="2" key="2">
    <citation type="submission" date="2018-05" db="EMBL/GenBank/DDBJ databases">
        <title>OpunRS2 (Oryza punctata Reference Sequence Version 2).</title>
        <authorList>
            <person name="Zhang J."/>
            <person name="Kudrna D."/>
            <person name="Lee S."/>
            <person name="Talag J."/>
            <person name="Welchert J."/>
            <person name="Wing R.A."/>
        </authorList>
    </citation>
    <scope>NUCLEOTIDE SEQUENCE [LARGE SCALE GENOMIC DNA]</scope>
</reference>
<proteinExistence type="predicted"/>
<accession>A0A0E0KP06</accession>